<dbReference type="Pfam" id="PF13366">
    <property type="entry name" value="PDDEXK_3"/>
    <property type="match status" value="1"/>
</dbReference>
<dbReference type="EMBL" id="MHMV01000009">
    <property type="protein sequence ID" value="OGZ34790.1"/>
    <property type="molecule type" value="Genomic_DNA"/>
</dbReference>
<proteinExistence type="predicted"/>
<dbReference type="AlphaFoldDB" id="A0A1G2FAX4"/>
<accession>A0A1G2FAX4</accession>
<sequence length="79" mass="9169">MPQVVSKKQNLIYAELSYKIVGILYETYNELGYGYKEIYYQRALANNFKKCGILFKEQVPAKIKHENGIIGGIYLDFLI</sequence>
<comment type="caution">
    <text evidence="1">The sequence shown here is derived from an EMBL/GenBank/DDBJ whole genome shotgun (WGS) entry which is preliminary data.</text>
</comment>
<organism evidence="1 2">
    <name type="scientific">Candidatus Portnoybacteria bacterium RBG_13_41_18</name>
    <dbReference type="NCBI Taxonomy" id="1801991"/>
    <lineage>
        <taxon>Bacteria</taxon>
        <taxon>Candidatus Portnoyibacteriota</taxon>
    </lineage>
</organism>
<dbReference type="InterPro" id="IPR026350">
    <property type="entry name" value="GxxExxY"/>
</dbReference>
<gene>
    <name evidence="1" type="ORF">A2174_02890</name>
</gene>
<name>A0A1G2FAX4_9BACT</name>
<reference evidence="1 2" key="1">
    <citation type="journal article" date="2016" name="Nat. Commun.">
        <title>Thousands of microbial genomes shed light on interconnected biogeochemical processes in an aquifer system.</title>
        <authorList>
            <person name="Anantharaman K."/>
            <person name="Brown C.T."/>
            <person name="Hug L.A."/>
            <person name="Sharon I."/>
            <person name="Castelle C.J."/>
            <person name="Probst A.J."/>
            <person name="Thomas B.C."/>
            <person name="Singh A."/>
            <person name="Wilkins M.J."/>
            <person name="Karaoz U."/>
            <person name="Brodie E.L."/>
            <person name="Williams K.H."/>
            <person name="Hubbard S.S."/>
            <person name="Banfield J.F."/>
        </authorList>
    </citation>
    <scope>NUCLEOTIDE SEQUENCE [LARGE SCALE GENOMIC DNA]</scope>
</reference>
<dbReference type="Proteomes" id="UP000177725">
    <property type="component" value="Unassembled WGS sequence"/>
</dbReference>
<protein>
    <recommendedName>
        <fullName evidence="3">GxxExxY protein</fullName>
    </recommendedName>
</protein>
<evidence type="ECO:0000313" key="2">
    <source>
        <dbReference type="Proteomes" id="UP000177725"/>
    </source>
</evidence>
<dbReference type="NCBIfam" id="TIGR04256">
    <property type="entry name" value="GxxExxY"/>
    <property type="match status" value="1"/>
</dbReference>
<evidence type="ECO:0000313" key="1">
    <source>
        <dbReference type="EMBL" id="OGZ34790.1"/>
    </source>
</evidence>
<evidence type="ECO:0008006" key="3">
    <source>
        <dbReference type="Google" id="ProtNLM"/>
    </source>
</evidence>